<feature type="region of interest" description="Disordered" evidence="1">
    <location>
        <begin position="476"/>
        <end position="509"/>
    </location>
</feature>
<feature type="compositionally biased region" description="Low complexity" evidence="1">
    <location>
        <begin position="105"/>
        <end position="131"/>
    </location>
</feature>
<sequence length="509" mass="53679">MPTLAGKPPFATDEPDSFYETPRQPTRRVRQPPPDDPNKRTSAYDVYDNYLAGGQSKDKLAAPSGQSNRTSGIGNLLLNMDMGDESDDSDDEDGPRQPAKPPGISASPSKNAALAAATGVIPPQQQQRSSPPLSPPAQQPRQPSPQPKPIAAPRPGYAAPIAALNLARPDPVAMPTPNPAAPGPSMRQVNAQPPSLRINMPQPHPHAQAQNPFDASPGPNPFASPMPSPSFAQDRPPLSPSPSLHSASPHPLLPPVTPITPAFIRPAKKAIPPPLAVKFEDGVFAPGPPRAGAGAAGANGEPIPRKGIMRGEDESTLLPTRGEKGDDFWRRFSMVVKEESKKGPAKESWWLRKTQNGYSSYSRWVWIVGMTLLILIVGGVAAGVYFTRNNPSNTQPKAFGGSANQAATFSSSATASVVTGKNGAASTVLHVSPTNTVQRREAGEARPTAAAVKVPLPSVLEVEELVDEVVHGNLSARGPPASQAGHFGDVRRISRVGHGRGDLKSRLST</sequence>
<dbReference type="AlphaFoldDB" id="A0A409XY85"/>
<evidence type="ECO:0000313" key="3">
    <source>
        <dbReference type="EMBL" id="PPQ95663.1"/>
    </source>
</evidence>
<feature type="compositionally biased region" description="Polar residues" evidence="1">
    <location>
        <begin position="64"/>
        <end position="73"/>
    </location>
</feature>
<keyword evidence="2" id="KW-0812">Transmembrane</keyword>
<evidence type="ECO:0000313" key="4">
    <source>
        <dbReference type="Proteomes" id="UP000284706"/>
    </source>
</evidence>
<keyword evidence="4" id="KW-1185">Reference proteome</keyword>
<feature type="region of interest" description="Disordered" evidence="1">
    <location>
        <begin position="1"/>
        <end position="253"/>
    </location>
</feature>
<evidence type="ECO:0000256" key="1">
    <source>
        <dbReference type="SAM" id="MobiDB-lite"/>
    </source>
</evidence>
<keyword evidence="2" id="KW-1133">Transmembrane helix</keyword>
<name>A0A409XY85_9AGAR</name>
<reference evidence="3 4" key="1">
    <citation type="journal article" date="2018" name="Evol. Lett.">
        <title>Horizontal gene cluster transfer increased hallucinogenic mushroom diversity.</title>
        <authorList>
            <person name="Reynolds H.T."/>
            <person name="Vijayakumar V."/>
            <person name="Gluck-Thaler E."/>
            <person name="Korotkin H.B."/>
            <person name="Matheny P.B."/>
            <person name="Slot J.C."/>
        </authorList>
    </citation>
    <scope>NUCLEOTIDE SEQUENCE [LARGE SCALE GENOMIC DNA]</scope>
    <source>
        <strain evidence="3 4">SRW20</strain>
    </source>
</reference>
<feature type="compositionally biased region" description="Basic and acidic residues" evidence="1">
    <location>
        <begin position="499"/>
        <end position="509"/>
    </location>
</feature>
<gene>
    <name evidence="3" type="ORF">CVT26_008314</name>
</gene>
<feature type="compositionally biased region" description="Low complexity" evidence="1">
    <location>
        <begin position="241"/>
        <end position="250"/>
    </location>
</feature>
<proteinExistence type="predicted"/>
<feature type="compositionally biased region" description="Acidic residues" evidence="1">
    <location>
        <begin position="82"/>
        <end position="93"/>
    </location>
</feature>
<protein>
    <submittedName>
        <fullName evidence="3">Uncharacterized protein</fullName>
    </submittedName>
</protein>
<keyword evidence="2" id="KW-0472">Membrane</keyword>
<feature type="transmembrane region" description="Helical" evidence="2">
    <location>
        <begin position="364"/>
        <end position="387"/>
    </location>
</feature>
<organism evidence="3 4">
    <name type="scientific">Gymnopilus dilepis</name>
    <dbReference type="NCBI Taxonomy" id="231916"/>
    <lineage>
        <taxon>Eukaryota</taxon>
        <taxon>Fungi</taxon>
        <taxon>Dikarya</taxon>
        <taxon>Basidiomycota</taxon>
        <taxon>Agaricomycotina</taxon>
        <taxon>Agaricomycetes</taxon>
        <taxon>Agaricomycetidae</taxon>
        <taxon>Agaricales</taxon>
        <taxon>Agaricineae</taxon>
        <taxon>Hymenogastraceae</taxon>
        <taxon>Gymnopilus</taxon>
    </lineage>
</organism>
<dbReference type="EMBL" id="NHYE01001419">
    <property type="protein sequence ID" value="PPQ95663.1"/>
    <property type="molecule type" value="Genomic_DNA"/>
</dbReference>
<comment type="caution">
    <text evidence="3">The sequence shown here is derived from an EMBL/GenBank/DDBJ whole genome shotgun (WGS) entry which is preliminary data.</text>
</comment>
<dbReference type="InParanoid" id="A0A409XY85"/>
<feature type="compositionally biased region" description="Pro residues" evidence="1">
    <location>
        <begin position="172"/>
        <end position="182"/>
    </location>
</feature>
<accession>A0A409XY85</accession>
<feature type="compositionally biased region" description="Pro residues" evidence="1">
    <location>
        <begin position="218"/>
        <end position="228"/>
    </location>
</feature>
<dbReference type="OrthoDB" id="3261666at2759"/>
<dbReference type="STRING" id="231916.A0A409XY85"/>
<evidence type="ECO:0000256" key="2">
    <source>
        <dbReference type="SAM" id="Phobius"/>
    </source>
</evidence>
<dbReference type="Proteomes" id="UP000284706">
    <property type="component" value="Unassembled WGS sequence"/>
</dbReference>
<feature type="compositionally biased region" description="Pro residues" evidence="1">
    <location>
        <begin position="132"/>
        <end position="152"/>
    </location>
</feature>